<dbReference type="PANTHER" id="PTHR21337:SF0">
    <property type="entry name" value="PHOSPHO-2-DEHYDRO-3-DEOXYHEPTONATE ALDOLASE"/>
    <property type="match status" value="1"/>
</dbReference>
<dbReference type="EC" id="2.5.1.54" evidence="3"/>
<keyword evidence="2 3" id="KW-0808">Transferase</keyword>
<evidence type="ECO:0000256" key="3">
    <source>
        <dbReference type="RuleBase" id="RU363071"/>
    </source>
</evidence>
<dbReference type="RefSeq" id="WP_038606160.1">
    <property type="nucleotide sequence ID" value="NZ_CP008944.1"/>
</dbReference>
<evidence type="ECO:0000313" key="4">
    <source>
        <dbReference type="EMBL" id="AIG64439.1"/>
    </source>
</evidence>
<evidence type="ECO:0000313" key="5">
    <source>
        <dbReference type="Proteomes" id="UP000028504"/>
    </source>
</evidence>
<dbReference type="Gene3D" id="3.20.20.70">
    <property type="entry name" value="Aldolase class I"/>
    <property type="match status" value="2"/>
</dbReference>
<evidence type="ECO:0000256" key="2">
    <source>
        <dbReference type="ARBA" id="ARBA00022679"/>
    </source>
</evidence>
<sequence>MSWTVDIPKEVLPDLPPLPDGIREQFEDALSRDAHQQPVWDRHDADQVRKILESVPPVVVAPEVYRLKSQLADVANGKAFLLQGGDCAETFESNTEPHIRANIKTLLQMAVVLTYGASTPVIKLARIAGQYAKPRSADRDSNGLLNYRGDIVNGVAPTEEARRHDPARMIRAYANAAAAMNLVRSLTSSGTADLYRVTEWNRQFVARSSAGARYEALAKEIERGLRFMEACQVDDTSLRTADVYCSHEALLVDYERAMLRLGEDESGRLRLWDLSAHQLWIGERTRGLEDFHVNFAALIANPIGLKIGPSVTPEEAVAYADRLDPNFEPGRLTFVSRMGYENVRNVLPGIIRAVEDSGHRVVWQCDPMHGNTFTASNGYKTRHFDKILDETQGFFEVHRSLGTHPGGLHIELTGEDVTECLGGAQDITDVDLPGRYESAVDPRLNTQQSLELAFLVAEMLRR</sequence>
<dbReference type="Proteomes" id="UP000028504">
    <property type="component" value="Chromosome"/>
</dbReference>
<dbReference type="SUPFAM" id="SSF51569">
    <property type="entry name" value="Aldolase"/>
    <property type="match status" value="1"/>
</dbReference>
<dbReference type="InterPro" id="IPR002480">
    <property type="entry name" value="DAHP_synth_2"/>
</dbReference>
<proteinExistence type="inferred from homology"/>
<comment type="pathway">
    <text evidence="3">Metabolic intermediate biosynthesis; chorismate biosynthesis; chorismate from D-erythrose 4-phosphate and phosphoenolpyruvate: step 1/7.</text>
</comment>
<dbReference type="Pfam" id="PF01474">
    <property type="entry name" value="DAHP_synth_2"/>
    <property type="match status" value="1"/>
</dbReference>
<comment type="similarity">
    <text evidence="1 3">Belongs to the class-II DAHP synthase family.</text>
</comment>
<keyword evidence="3" id="KW-0028">Amino-acid biosynthesis</keyword>
<dbReference type="EMBL" id="CP008944">
    <property type="protein sequence ID" value="AIG64439.1"/>
    <property type="molecule type" value="Genomic_DNA"/>
</dbReference>
<gene>
    <name evidence="4" type="ORF">CATYP_07405</name>
</gene>
<keyword evidence="3" id="KW-0057">Aromatic amino acid biosynthesis</keyword>
<evidence type="ECO:0000256" key="1">
    <source>
        <dbReference type="ARBA" id="ARBA00008911"/>
    </source>
</evidence>
<name>A0ABM5QNM5_9CORY</name>
<keyword evidence="5" id="KW-1185">Reference proteome</keyword>
<reference evidence="4 5" key="1">
    <citation type="submission" date="2014-07" db="EMBL/GenBank/DDBJ databases">
        <title>Complete genome sequence of Corynebacterium atypicum DSM 44849: identifiction of the mycolic acid biosynthesis genes.</title>
        <authorList>
            <person name="Tippelt A."/>
            <person name="Mollmann S."/>
            <person name="Albersmeier A."/>
            <person name="Jaenicke S."/>
            <person name="Ruckert C."/>
            <person name="Tauch A."/>
        </authorList>
    </citation>
    <scope>NUCLEOTIDE SEQUENCE [LARGE SCALE GENOMIC DNA]</scope>
    <source>
        <strain evidence="4 5">R2070</strain>
    </source>
</reference>
<organism evidence="4 5">
    <name type="scientific">Corynebacterium atypicum</name>
    <dbReference type="NCBI Taxonomy" id="191610"/>
    <lineage>
        <taxon>Bacteria</taxon>
        <taxon>Bacillati</taxon>
        <taxon>Actinomycetota</taxon>
        <taxon>Actinomycetes</taxon>
        <taxon>Mycobacteriales</taxon>
        <taxon>Corynebacteriaceae</taxon>
        <taxon>Corynebacterium</taxon>
    </lineage>
</organism>
<protein>
    <recommendedName>
        <fullName evidence="3">Phospho-2-dehydro-3-deoxyheptonate aldolase</fullName>
        <ecNumber evidence="3">2.5.1.54</ecNumber>
    </recommendedName>
</protein>
<dbReference type="InterPro" id="IPR013785">
    <property type="entry name" value="Aldolase_TIM"/>
</dbReference>
<dbReference type="NCBIfam" id="TIGR01358">
    <property type="entry name" value="DAHP_synth_II"/>
    <property type="match status" value="1"/>
</dbReference>
<accession>A0ABM5QNM5</accession>
<comment type="catalytic activity">
    <reaction evidence="3">
        <text>D-erythrose 4-phosphate + phosphoenolpyruvate + H2O = 7-phospho-2-dehydro-3-deoxy-D-arabino-heptonate + phosphate</text>
        <dbReference type="Rhea" id="RHEA:14717"/>
        <dbReference type="ChEBI" id="CHEBI:15377"/>
        <dbReference type="ChEBI" id="CHEBI:16897"/>
        <dbReference type="ChEBI" id="CHEBI:43474"/>
        <dbReference type="ChEBI" id="CHEBI:58394"/>
        <dbReference type="ChEBI" id="CHEBI:58702"/>
        <dbReference type="EC" id="2.5.1.54"/>
    </reaction>
</comment>
<dbReference type="PANTHER" id="PTHR21337">
    <property type="entry name" value="PHOSPHO-2-DEHYDRO-3-DEOXYHEPTONATE ALDOLASE 1, 2"/>
    <property type="match status" value="1"/>
</dbReference>